<dbReference type="EMBL" id="JAAAPO010000005">
    <property type="protein sequence ID" value="NBC37333.1"/>
    <property type="molecule type" value="Genomic_DNA"/>
</dbReference>
<sequence>MADKIEWHPQGTPGPWQATYQEKRENHVIETAYGGWREAPVAFTANHFVGGNEPANARAIAQVPAMVAVMRSMTENGITKADHDTMRAILARIDGADQ</sequence>
<dbReference type="Proteomes" id="UP000753724">
    <property type="component" value="Unassembled WGS sequence"/>
</dbReference>
<proteinExistence type="predicted"/>
<name>A0ABW9XFK2_9SPHN</name>
<comment type="caution">
    <text evidence="1">The sequence shown here is derived from an EMBL/GenBank/DDBJ whole genome shotgun (WGS) entry which is preliminary data.</text>
</comment>
<reference evidence="2" key="1">
    <citation type="submission" date="2020-01" db="EMBL/GenBank/DDBJ databases">
        <title>Sphingomonas sp. strain CSW-10.</title>
        <authorList>
            <person name="Chen W.-M."/>
        </authorList>
    </citation>
    <scope>NUCLEOTIDE SEQUENCE [LARGE SCALE GENOMIC DNA]</scope>
    <source>
        <strain evidence="2">FSY-8</strain>
    </source>
</reference>
<accession>A0ABW9XFK2</accession>
<keyword evidence="2" id="KW-1185">Reference proteome</keyword>
<protein>
    <submittedName>
        <fullName evidence="1">Uncharacterized protein</fullName>
    </submittedName>
</protein>
<evidence type="ECO:0000313" key="2">
    <source>
        <dbReference type="Proteomes" id="UP000753724"/>
    </source>
</evidence>
<evidence type="ECO:0000313" key="1">
    <source>
        <dbReference type="EMBL" id="NBC37333.1"/>
    </source>
</evidence>
<gene>
    <name evidence="1" type="ORF">GTZ99_12310</name>
</gene>
<dbReference type="RefSeq" id="WP_161719316.1">
    <property type="nucleotide sequence ID" value="NZ_JAAAPO010000005.1"/>
</dbReference>
<organism evidence="1 2">
    <name type="scientific">Novosphingobium ovatum</name>
    <dbReference type="NCBI Taxonomy" id="1908523"/>
    <lineage>
        <taxon>Bacteria</taxon>
        <taxon>Pseudomonadati</taxon>
        <taxon>Pseudomonadota</taxon>
        <taxon>Alphaproteobacteria</taxon>
        <taxon>Sphingomonadales</taxon>
        <taxon>Sphingomonadaceae</taxon>
        <taxon>Novosphingobium</taxon>
    </lineage>
</organism>